<dbReference type="EMBL" id="FZNS01000007">
    <property type="protein sequence ID" value="SNR79200.1"/>
    <property type="molecule type" value="Genomic_DNA"/>
</dbReference>
<evidence type="ECO:0000256" key="1">
    <source>
        <dbReference type="SAM" id="Phobius"/>
    </source>
</evidence>
<keyword evidence="3" id="KW-1185">Reference proteome</keyword>
<keyword evidence="1" id="KW-0472">Membrane</keyword>
<reference evidence="3" key="1">
    <citation type="submission" date="2017-06" db="EMBL/GenBank/DDBJ databases">
        <authorList>
            <person name="Varghese N."/>
            <person name="Submissions S."/>
        </authorList>
    </citation>
    <scope>NUCLEOTIDE SEQUENCE [LARGE SCALE GENOMIC DNA]</scope>
    <source>
        <strain evidence="3">DSM 28041</strain>
    </source>
</reference>
<keyword evidence="1" id="KW-1133">Transmembrane helix</keyword>
<gene>
    <name evidence="2" type="ORF">SAMN06269173_1077</name>
</gene>
<accession>A0A238Z7K9</accession>
<feature type="transmembrane region" description="Helical" evidence="1">
    <location>
        <begin position="36"/>
        <end position="62"/>
    </location>
</feature>
<evidence type="ECO:0000313" key="3">
    <source>
        <dbReference type="Proteomes" id="UP000198310"/>
    </source>
</evidence>
<keyword evidence="1" id="KW-0812">Transmembrane</keyword>
<dbReference type="AlphaFoldDB" id="A0A238Z7K9"/>
<proteinExistence type="predicted"/>
<organism evidence="2 3">
    <name type="scientific">Hymenobacter mucosus</name>
    <dbReference type="NCBI Taxonomy" id="1411120"/>
    <lineage>
        <taxon>Bacteria</taxon>
        <taxon>Pseudomonadati</taxon>
        <taxon>Bacteroidota</taxon>
        <taxon>Cytophagia</taxon>
        <taxon>Cytophagales</taxon>
        <taxon>Hymenobacteraceae</taxon>
        <taxon>Hymenobacter</taxon>
    </lineage>
</organism>
<evidence type="ECO:0000313" key="2">
    <source>
        <dbReference type="EMBL" id="SNR79200.1"/>
    </source>
</evidence>
<sequence length="64" mass="7191">MQYQGATLNAIGPSIVTSFSMTLYNNQSGKYCQLMYALSIPTSFPAWLLLHMIINAGIQVYYHD</sequence>
<dbReference type="Proteomes" id="UP000198310">
    <property type="component" value="Unassembled WGS sequence"/>
</dbReference>
<protein>
    <submittedName>
        <fullName evidence="2">Uncharacterized protein</fullName>
    </submittedName>
</protein>
<name>A0A238Z7K9_9BACT</name>